<dbReference type="GO" id="GO:0000981">
    <property type="term" value="F:DNA-binding transcription factor activity, RNA polymerase II-specific"/>
    <property type="evidence" value="ECO:0007669"/>
    <property type="project" value="InterPro"/>
</dbReference>
<evidence type="ECO:0000256" key="5">
    <source>
        <dbReference type="ARBA" id="ARBA00023242"/>
    </source>
</evidence>
<gene>
    <name evidence="7" type="ORF">N7530_010941</name>
</gene>
<proteinExistence type="predicted"/>
<reference evidence="7" key="1">
    <citation type="submission" date="2022-12" db="EMBL/GenBank/DDBJ databases">
        <authorList>
            <person name="Petersen C."/>
        </authorList>
    </citation>
    <scope>NUCLEOTIDE SEQUENCE</scope>
    <source>
        <strain evidence="7">IBT 17660</strain>
    </source>
</reference>
<evidence type="ECO:0000313" key="8">
    <source>
        <dbReference type="Proteomes" id="UP001147760"/>
    </source>
</evidence>
<sequence>MSLLHEYEGGLLLPTTDALSEPKRHAACDECIYYSTGKRKLKCSGELTGCSRCTKQSLSCNYSIQKQMGRPPKKRTRTDDEGVDFPALPGAEIWPSPEDSQQSSSRMDTVTLTDADHLCPQLFWRPGTNMNLPQSQPSDLSQPPDLLSGYEDHNHAWRPDRLKQPNLPVPASSSPWPDFSAISEATAMPMPFPNSPPFPSMHSLPLSPATSISSDSTTSGCPCLSYLYLSLSHMTSICSFPVNSHTLCSLYIAARTARDVIRCQVCPKVFSTGLQNIMFIGTLLTVTADAWLRVLRADAVELGTQSALPQYVSEALRSPDPAQYWKSWLHQVVRRAVIGGPVEPSAMIACSEQPDLLSMIIEIENRQRRFHEPGKHPLGECNPMSMSDSTQSHDEDDHGEKKFLCLRVVGSARDVIARFNFDPSEYPEGVAPVTATNKAHTGA</sequence>
<dbReference type="SUPFAM" id="SSF57701">
    <property type="entry name" value="Zn2/Cys6 DNA-binding domain"/>
    <property type="match status" value="1"/>
</dbReference>
<dbReference type="PANTHER" id="PTHR47540:SF4">
    <property type="entry name" value="TRANSCRIPTION FACTOR RGLT"/>
    <property type="match status" value="1"/>
</dbReference>
<evidence type="ECO:0000256" key="3">
    <source>
        <dbReference type="ARBA" id="ARBA00023125"/>
    </source>
</evidence>
<comment type="caution">
    <text evidence="7">The sequence shown here is derived from an EMBL/GenBank/DDBJ whole genome shotgun (WGS) entry which is preliminary data.</text>
</comment>
<evidence type="ECO:0000313" key="7">
    <source>
        <dbReference type="EMBL" id="KAJ5458997.1"/>
    </source>
</evidence>
<evidence type="ECO:0000256" key="2">
    <source>
        <dbReference type="ARBA" id="ARBA00023015"/>
    </source>
</evidence>
<dbReference type="GO" id="GO:0043565">
    <property type="term" value="F:sequence-specific DNA binding"/>
    <property type="evidence" value="ECO:0007669"/>
    <property type="project" value="TreeGrafter"/>
</dbReference>
<dbReference type="OrthoDB" id="10261408at2759"/>
<dbReference type="PANTHER" id="PTHR47540">
    <property type="entry name" value="THIAMINE REPRESSIBLE GENES REGULATORY PROTEIN THI5"/>
    <property type="match status" value="1"/>
</dbReference>
<feature type="region of interest" description="Disordered" evidence="6">
    <location>
        <begin position="65"/>
        <end position="105"/>
    </location>
</feature>
<keyword evidence="5" id="KW-0539">Nucleus</keyword>
<evidence type="ECO:0000256" key="4">
    <source>
        <dbReference type="ARBA" id="ARBA00023163"/>
    </source>
</evidence>
<accession>A0A9W9WG98</accession>
<keyword evidence="4" id="KW-0804">Transcription</keyword>
<feature type="region of interest" description="Disordered" evidence="6">
    <location>
        <begin position="371"/>
        <end position="397"/>
    </location>
</feature>
<reference evidence="7" key="2">
    <citation type="journal article" date="2023" name="IMA Fungus">
        <title>Comparative genomic study of the Penicillium genus elucidates a diverse pangenome and 15 lateral gene transfer events.</title>
        <authorList>
            <person name="Petersen C."/>
            <person name="Sorensen T."/>
            <person name="Nielsen M.R."/>
            <person name="Sondergaard T.E."/>
            <person name="Sorensen J.L."/>
            <person name="Fitzpatrick D.A."/>
            <person name="Frisvad J.C."/>
            <person name="Nielsen K.L."/>
        </authorList>
    </citation>
    <scope>NUCLEOTIDE SEQUENCE</scope>
    <source>
        <strain evidence="7">IBT 17660</strain>
    </source>
</reference>
<evidence type="ECO:0008006" key="9">
    <source>
        <dbReference type="Google" id="ProtNLM"/>
    </source>
</evidence>
<keyword evidence="8" id="KW-1185">Reference proteome</keyword>
<feature type="compositionally biased region" description="Basic and acidic residues" evidence="6">
    <location>
        <begin position="150"/>
        <end position="163"/>
    </location>
</feature>
<protein>
    <recommendedName>
        <fullName evidence="9">Zn(2)-C6 fungal-type domain-containing protein</fullName>
    </recommendedName>
</protein>
<dbReference type="AlphaFoldDB" id="A0A9W9WG98"/>
<dbReference type="InterPro" id="IPR001138">
    <property type="entry name" value="Zn2Cys6_DnaBD"/>
</dbReference>
<name>A0A9W9WG98_9EURO</name>
<feature type="region of interest" description="Disordered" evidence="6">
    <location>
        <begin position="126"/>
        <end position="166"/>
    </location>
</feature>
<comment type="subcellular location">
    <subcellularLocation>
        <location evidence="1">Nucleus</location>
    </subcellularLocation>
</comment>
<evidence type="ECO:0000256" key="6">
    <source>
        <dbReference type="SAM" id="MobiDB-lite"/>
    </source>
</evidence>
<dbReference type="EMBL" id="JAPWDO010000008">
    <property type="protein sequence ID" value="KAJ5458997.1"/>
    <property type="molecule type" value="Genomic_DNA"/>
</dbReference>
<dbReference type="InterPro" id="IPR051711">
    <property type="entry name" value="Stress_Response_Reg"/>
</dbReference>
<dbReference type="Proteomes" id="UP001147760">
    <property type="component" value="Unassembled WGS sequence"/>
</dbReference>
<dbReference type="GO" id="GO:0008270">
    <property type="term" value="F:zinc ion binding"/>
    <property type="evidence" value="ECO:0007669"/>
    <property type="project" value="InterPro"/>
</dbReference>
<keyword evidence="2" id="KW-0805">Transcription regulation</keyword>
<keyword evidence="3" id="KW-0238">DNA-binding</keyword>
<dbReference type="GO" id="GO:0045944">
    <property type="term" value="P:positive regulation of transcription by RNA polymerase II"/>
    <property type="evidence" value="ECO:0007669"/>
    <property type="project" value="TreeGrafter"/>
</dbReference>
<dbReference type="GO" id="GO:0005634">
    <property type="term" value="C:nucleus"/>
    <property type="evidence" value="ECO:0007669"/>
    <property type="project" value="UniProtKB-SubCell"/>
</dbReference>
<evidence type="ECO:0000256" key="1">
    <source>
        <dbReference type="ARBA" id="ARBA00004123"/>
    </source>
</evidence>
<dbReference type="CDD" id="cd00067">
    <property type="entry name" value="GAL4"/>
    <property type="match status" value="1"/>
</dbReference>
<organism evidence="7 8">
    <name type="scientific">Penicillium desertorum</name>
    <dbReference type="NCBI Taxonomy" id="1303715"/>
    <lineage>
        <taxon>Eukaryota</taxon>
        <taxon>Fungi</taxon>
        <taxon>Dikarya</taxon>
        <taxon>Ascomycota</taxon>
        <taxon>Pezizomycotina</taxon>
        <taxon>Eurotiomycetes</taxon>
        <taxon>Eurotiomycetidae</taxon>
        <taxon>Eurotiales</taxon>
        <taxon>Aspergillaceae</taxon>
        <taxon>Penicillium</taxon>
    </lineage>
</organism>
<feature type="compositionally biased region" description="Low complexity" evidence="6">
    <location>
        <begin position="132"/>
        <end position="148"/>
    </location>
</feature>
<dbReference type="InterPro" id="IPR036864">
    <property type="entry name" value="Zn2-C6_fun-type_DNA-bd_sf"/>
</dbReference>
<dbReference type="Gene3D" id="4.10.240.10">
    <property type="entry name" value="Zn(2)-C6 fungal-type DNA-binding domain"/>
    <property type="match status" value="1"/>
</dbReference>